<comment type="caution">
    <text evidence="2">The sequence shown here is derived from an EMBL/GenBank/DDBJ whole genome shotgun (WGS) entry which is preliminary data.</text>
</comment>
<evidence type="ECO:0000313" key="3">
    <source>
        <dbReference type="Proteomes" id="UP000823749"/>
    </source>
</evidence>
<feature type="compositionally biased region" description="Basic and acidic residues" evidence="1">
    <location>
        <begin position="40"/>
        <end position="68"/>
    </location>
</feature>
<dbReference type="Proteomes" id="UP000823749">
    <property type="component" value="Chromosome 5"/>
</dbReference>
<protein>
    <submittedName>
        <fullName evidence="2">Uncharacterized protein</fullName>
    </submittedName>
</protein>
<organism evidence="2 3">
    <name type="scientific">Rhododendron griersonianum</name>
    <dbReference type="NCBI Taxonomy" id="479676"/>
    <lineage>
        <taxon>Eukaryota</taxon>
        <taxon>Viridiplantae</taxon>
        <taxon>Streptophyta</taxon>
        <taxon>Embryophyta</taxon>
        <taxon>Tracheophyta</taxon>
        <taxon>Spermatophyta</taxon>
        <taxon>Magnoliopsida</taxon>
        <taxon>eudicotyledons</taxon>
        <taxon>Gunneridae</taxon>
        <taxon>Pentapetalae</taxon>
        <taxon>asterids</taxon>
        <taxon>Ericales</taxon>
        <taxon>Ericaceae</taxon>
        <taxon>Ericoideae</taxon>
        <taxon>Rhodoreae</taxon>
        <taxon>Rhododendron</taxon>
    </lineage>
</organism>
<gene>
    <name evidence="2" type="ORF">RHGRI_013566</name>
</gene>
<dbReference type="EMBL" id="JACTNZ010000005">
    <property type="protein sequence ID" value="KAG5547926.1"/>
    <property type="molecule type" value="Genomic_DNA"/>
</dbReference>
<name>A0AAV6K625_9ERIC</name>
<accession>A0AAV6K625</accession>
<reference evidence="2" key="1">
    <citation type="submission" date="2020-08" db="EMBL/GenBank/DDBJ databases">
        <title>Plant Genome Project.</title>
        <authorList>
            <person name="Zhang R.-G."/>
        </authorList>
    </citation>
    <scope>NUCLEOTIDE SEQUENCE</scope>
    <source>
        <strain evidence="2">WSP0</strain>
        <tissue evidence="2">Leaf</tissue>
    </source>
</reference>
<feature type="compositionally biased region" description="Polar residues" evidence="1">
    <location>
        <begin position="15"/>
        <end position="24"/>
    </location>
</feature>
<evidence type="ECO:0000313" key="2">
    <source>
        <dbReference type="EMBL" id="KAG5547926.1"/>
    </source>
</evidence>
<dbReference type="AlphaFoldDB" id="A0AAV6K625"/>
<proteinExistence type="predicted"/>
<keyword evidence="3" id="KW-1185">Reference proteome</keyword>
<evidence type="ECO:0000256" key="1">
    <source>
        <dbReference type="SAM" id="MobiDB-lite"/>
    </source>
</evidence>
<feature type="region of interest" description="Disordered" evidence="1">
    <location>
        <begin position="1"/>
        <end position="81"/>
    </location>
</feature>
<sequence length="378" mass="40763">MPFVEEEESFRVVPSSKQVSSPGSEVSKPSEEDDDVDSTSEDKEVNGTKKKVPEKDNNTIERSEEVKGDPPINTKSDAAPLENTTCQAIVNLGIQNMNMHEEKVDMEDVEEVAETNEEVGQVEGTDEGLLRLKNVGLQGSNSDMAAQDTFSSSGIANSVRGSGTVRVSMEEGVGKIEIPITNLAPLTVIGLNRILLLPRASLSNLVENRDNWVANSVSWVADSVNETSALPGILRESNEEGAANDEGNIAVHNLSTHNEDEPIPVPLKAAINGVQGKKKRKSIYDILGFSKVNSSNYKGRKSNQKCGTFRSSVVAAALSASISSSGVVNRNRIILNEAQAIWECNKIMGMGYDGDEDEVISRFVAMEAQDLDRAAGQL</sequence>